<dbReference type="AlphaFoldDB" id="A0A1J6IUK9"/>
<gene>
    <name evidence="2" type="ORF">A4A49_54768</name>
</gene>
<organism evidence="2 3">
    <name type="scientific">Nicotiana attenuata</name>
    <name type="common">Coyote tobacco</name>
    <dbReference type="NCBI Taxonomy" id="49451"/>
    <lineage>
        <taxon>Eukaryota</taxon>
        <taxon>Viridiplantae</taxon>
        <taxon>Streptophyta</taxon>
        <taxon>Embryophyta</taxon>
        <taxon>Tracheophyta</taxon>
        <taxon>Spermatophyta</taxon>
        <taxon>Magnoliopsida</taxon>
        <taxon>eudicotyledons</taxon>
        <taxon>Gunneridae</taxon>
        <taxon>Pentapetalae</taxon>
        <taxon>asterids</taxon>
        <taxon>lamiids</taxon>
        <taxon>Solanales</taxon>
        <taxon>Solanaceae</taxon>
        <taxon>Nicotianoideae</taxon>
        <taxon>Nicotianeae</taxon>
        <taxon>Nicotiana</taxon>
    </lineage>
</organism>
<proteinExistence type="predicted"/>
<feature type="signal peptide" evidence="1">
    <location>
        <begin position="1"/>
        <end position="23"/>
    </location>
</feature>
<evidence type="ECO:0000256" key="1">
    <source>
        <dbReference type="SAM" id="SignalP"/>
    </source>
</evidence>
<accession>A0A1J6IUK9</accession>
<evidence type="ECO:0000313" key="3">
    <source>
        <dbReference type="Proteomes" id="UP000187609"/>
    </source>
</evidence>
<comment type="caution">
    <text evidence="2">The sequence shown here is derived from an EMBL/GenBank/DDBJ whole genome shotgun (WGS) entry which is preliminary data.</text>
</comment>
<dbReference type="Gramene" id="OIT04280">
    <property type="protein sequence ID" value="OIT04280"/>
    <property type="gene ID" value="A4A49_54768"/>
</dbReference>
<keyword evidence="3" id="KW-1185">Reference proteome</keyword>
<evidence type="ECO:0000313" key="2">
    <source>
        <dbReference type="EMBL" id="OIT04280.1"/>
    </source>
</evidence>
<protein>
    <submittedName>
        <fullName evidence="2">Uncharacterized protein</fullName>
    </submittedName>
</protein>
<feature type="chain" id="PRO_5012475971" evidence="1">
    <location>
        <begin position="24"/>
        <end position="98"/>
    </location>
</feature>
<name>A0A1J6IUK9_NICAT</name>
<keyword evidence="1" id="KW-0732">Signal</keyword>
<dbReference type="Proteomes" id="UP000187609">
    <property type="component" value="Unassembled WGS sequence"/>
</dbReference>
<dbReference type="EMBL" id="MJEQ01037185">
    <property type="protein sequence ID" value="OIT04280.1"/>
    <property type="molecule type" value="Genomic_DNA"/>
</dbReference>
<sequence length="98" mass="10587">MAKKISVALLFMVFALCFSLSTSKSTESHVETPGTIESSDLAKTYTVNMNFPGTRNLLTTVECPCPDCSCMTSTIDEKVECPCPDCSCMSDSTETEGH</sequence>
<reference evidence="2" key="1">
    <citation type="submission" date="2016-11" db="EMBL/GenBank/DDBJ databases">
        <title>The genome of Nicotiana attenuata.</title>
        <authorList>
            <person name="Xu S."/>
            <person name="Brockmoeller T."/>
            <person name="Gaquerel E."/>
            <person name="Navarro A."/>
            <person name="Kuhl H."/>
            <person name="Gase K."/>
            <person name="Ling Z."/>
            <person name="Zhou W."/>
            <person name="Kreitzer C."/>
            <person name="Stanke M."/>
            <person name="Tang H."/>
            <person name="Lyons E."/>
            <person name="Pandey P."/>
            <person name="Pandey S.P."/>
            <person name="Timmermann B."/>
            <person name="Baldwin I.T."/>
        </authorList>
    </citation>
    <scope>NUCLEOTIDE SEQUENCE [LARGE SCALE GENOMIC DNA]</scope>
    <source>
        <strain evidence="2">UT</strain>
    </source>
</reference>